<comment type="subcellular location">
    <subcellularLocation>
        <location evidence="1">Membrane</location>
        <topology evidence="1">Multi-pass membrane protein</topology>
    </subcellularLocation>
</comment>
<comment type="caution">
    <text evidence="9">The sequence shown here is derived from an EMBL/GenBank/DDBJ whole genome shotgun (WGS) entry which is preliminary data.</text>
</comment>
<dbReference type="InterPro" id="IPR045860">
    <property type="entry name" value="Snake_toxin-like_sf"/>
</dbReference>
<dbReference type="AlphaFoldDB" id="A0ABD2ALZ0"/>
<dbReference type="InterPro" id="IPR029485">
    <property type="entry name" value="CAT_C"/>
</dbReference>
<dbReference type="PANTHER" id="PTHR43243">
    <property type="entry name" value="INNER MEMBRANE TRANSPORTER YGJI-RELATED"/>
    <property type="match status" value="1"/>
</dbReference>
<feature type="transmembrane region" description="Helical" evidence="6">
    <location>
        <begin position="441"/>
        <end position="463"/>
    </location>
</feature>
<feature type="zinc finger region" description="C3H1-type" evidence="5">
    <location>
        <begin position="88"/>
        <end position="123"/>
    </location>
</feature>
<feature type="domain" description="C3H1-type" evidence="8">
    <location>
        <begin position="88"/>
        <end position="123"/>
    </location>
</feature>
<dbReference type="CDD" id="cd23599">
    <property type="entry name" value="TFP_LU_ECD_Cold"/>
    <property type="match status" value="1"/>
</dbReference>
<feature type="transmembrane region" description="Helical" evidence="6">
    <location>
        <begin position="285"/>
        <end position="302"/>
    </location>
</feature>
<feature type="transmembrane region" description="Helical" evidence="6">
    <location>
        <begin position="395"/>
        <end position="421"/>
    </location>
</feature>
<evidence type="ECO:0000313" key="9">
    <source>
        <dbReference type="EMBL" id="KAL2720695.1"/>
    </source>
</evidence>
<feature type="transmembrane region" description="Helical" evidence="6">
    <location>
        <begin position="669"/>
        <end position="690"/>
    </location>
</feature>
<feature type="transmembrane region" description="Helical" evidence="6">
    <location>
        <begin position="516"/>
        <end position="537"/>
    </location>
</feature>
<accession>A0ABD2ALZ0</accession>
<name>A0ABD2ALZ0_VESSQ</name>
<keyword evidence="7" id="KW-0732">Signal</keyword>
<dbReference type="Proteomes" id="UP001607302">
    <property type="component" value="Unassembled WGS sequence"/>
</dbReference>
<feature type="transmembrane region" description="Helical" evidence="6">
    <location>
        <begin position="575"/>
        <end position="598"/>
    </location>
</feature>
<dbReference type="FunFam" id="1.20.1740.10:FF:000010">
    <property type="entry name" value="probable cationic amino acid transporter"/>
    <property type="match status" value="1"/>
</dbReference>
<feature type="transmembrane region" description="Helical" evidence="6">
    <location>
        <begin position="354"/>
        <end position="374"/>
    </location>
</feature>
<evidence type="ECO:0000256" key="7">
    <source>
        <dbReference type="SAM" id="SignalP"/>
    </source>
</evidence>
<keyword evidence="5" id="KW-0479">Metal-binding</keyword>
<reference evidence="9 10" key="1">
    <citation type="journal article" date="2024" name="Ann. Entomol. Soc. Am.">
        <title>Genomic analyses of the southern and eastern yellowjacket wasps (Hymenoptera: Vespidae) reveal evolutionary signatures of social life.</title>
        <authorList>
            <person name="Catto M.A."/>
            <person name="Caine P.B."/>
            <person name="Orr S.E."/>
            <person name="Hunt B.G."/>
            <person name="Goodisman M.A.D."/>
        </authorList>
    </citation>
    <scope>NUCLEOTIDE SEQUENCE [LARGE SCALE GENOMIC DNA]</scope>
    <source>
        <strain evidence="9">233</strain>
        <tissue evidence="9">Head and thorax</tissue>
    </source>
</reference>
<dbReference type="PANTHER" id="PTHR43243:SF103">
    <property type="entry name" value="LOW AFFINITY CATIONIC AMINO ACID TRANSPORTER 2-LIKE PROTEIN"/>
    <property type="match status" value="1"/>
</dbReference>
<feature type="transmembrane region" description="Helical" evidence="6">
    <location>
        <begin position="186"/>
        <end position="205"/>
    </location>
</feature>
<proteinExistence type="predicted"/>
<keyword evidence="5" id="KW-0862">Zinc</keyword>
<dbReference type="InterPro" id="IPR002293">
    <property type="entry name" value="AA/rel_permease1"/>
</dbReference>
<dbReference type="GO" id="GO:0016020">
    <property type="term" value="C:membrane"/>
    <property type="evidence" value="ECO:0007669"/>
    <property type="project" value="UniProtKB-SubCell"/>
</dbReference>
<gene>
    <name evidence="9" type="ORF">V1478_010271</name>
</gene>
<keyword evidence="3 6" id="KW-1133">Transmembrane helix</keyword>
<keyword evidence="10" id="KW-1185">Reference proteome</keyword>
<keyword evidence="5" id="KW-0863">Zinc-finger</keyword>
<feature type="transmembrane region" description="Helical" evidence="6">
    <location>
        <begin position="489"/>
        <end position="510"/>
    </location>
</feature>
<keyword evidence="2 6" id="KW-0812">Transmembrane</keyword>
<evidence type="ECO:0000256" key="2">
    <source>
        <dbReference type="ARBA" id="ARBA00022692"/>
    </source>
</evidence>
<feature type="transmembrane region" description="Helical" evidence="6">
    <location>
        <begin position="157"/>
        <end position="174"/>
    </location>
</feature>
<feature type="transmembrane region" description="Helical" evidence="6">
    <location>
        <begin position="644"/>
        <end position="663"/>
    </location>
</feature>
<dbReference type="Pfam" id="PF13906">
    <property type="entry name" value="AA_permease_C"/>
    <property type="match status" value="1"/>
</dbReference>
<evidence type="ECO:0000256" key="3">
    <source>
        <dbReference type="ARBA" id="ARBA00022989"/>
    </source>
</evidence>
<keyword evidence="4 6" id="KW-0472">Membrane</keyword>
<evidence type="ECO:0000256" key="4">
    <source>
        <dbReference type="ARBA" id="ARBA00023136"/>
    </source>
</evidence>
<sequence>MWYFKISYIIFVILLNPIGHALECYVCTNQDDNEDKCLKSIKICEQGEDVCLTEIKWGSTPYWSQGAKKQFYISKRCSTKVECERIRRNNMPLCTHIWYQDWKCSECCHGDKCNYYIILHDMKSWNLRSLYKAFSRKKRINISANTKLERCLSTLDLTALGIGSTLGVGVYVMAGSVSKDVAGPAVVISFLIAAVASIFAGLCYAEFGARVPRAGSAYVYSYVTMGEFIAFLIGWTLILEYVIGSASVVRGLSTYVDALFNNSMRNAFESAAHIEVEHFSSYPDFFAFGITLMFSAALAFGAKESSTANNFFTLVNLSVVLFVIIAGSLKADVNNWKTRPSCTETNCKHGTGGFAPYGISGIITGAATCFYGFIGFDCVATTGEEAKDPQRSIPIAIVASLTVVFLAYFGVSAVLTMVLPYYEQNPDAPFPHLFEVIGWDWAKWVVSIGAICGLCASLLGAMFPLPRIIYAMASDGLIFKWMGRVSSRFHTPIMGTFSAGILTGVLAAIFELTQLLNMMSIGTLLAYSIVAACVLILRYEESEAYEKKGDRDPRTVTFVIKQLINANRLDHSTKLTGQLVTCLVFCYFILCISITAMISKFSKEIVSGKALYVVPIIILVVALISTLIFIYLQPSSDKKLAFSVPLVPFLPAISILINIYLMMMLDSMTWIRFLIWMIIGLSIYFFYGVWNSSNRDKKFKAVDNRSTEVEWKNNNFTRVT</sequence>
<feature type="transmembrane region" description="Helical" evidence="6">
    <location>
        <begin position="217"/>
        <end position="238"/>
    </location>
</feature>
<feature type="chain" id="PRO_5044815521" evidence="7">
    <location>
        <begin position="22"/>
        <end position="720"/>
    </location>
</feature>
<evidence type="ECO:0000256" key="1">
    <source>
        <dbReference type="ARBA" id="ARBA00004141"/>
    </source>
</evidence>
<feature type="signal peptide" evidence="7">
    <location>
        <begin position="1"/>
        <end position="21"/>
    </location>
</feature>
<evidence type="ECO:0000259" key="8">
    <source>
        <dbReference type="PROSITE" id="PS50103"/>
    </source>
</evidence>
<dbReference type="PROSITE" id="PS50103">
    <property type="entry name" value="ZF_C3H1"/>
    <property type="match status" value="1"/>
</dbReference>
<dbReference type="Pfam" id="PF13520">
    <property type="entry name" value="AA_permease_2"/>
    <property type="match status" value="1"/>
</dbReference>
<feature type="transmembrane region" description="Helical" evidence="6">
    <location>
        <begin position="311"/>
        <end position="329"/>
    </location>
</feature>
<organism evidence="9 10">
    <name type="scientific">Vespula squamosa</name>
    <name type="common">Southern yellow jacket</name>
    <name type="synonym">Wasp</name>
    <dbReference type="NCBI Taxonomy" id="30214"/>
    <lineage>
        <taxon>Eukaryota</taxon>
        <taxon>Metazoa</taxon>
        <taxon>Ecdysozoa</taxon>
        <taxon>Arthropoda</taxon>
        <taxon>Hexapoda</taxon>
        <taxon>Insecta</taxon>
        <taxon>Pterygota</taxon>
        <taxon>Neoptera</taxon>
        <taxon>Endopterygota</taxon>
        <taxon>Hymenoptera</taxon>
        <taxon>Apocrita</taxon>
        <taxon>Aculeata</taxon>
        <taxon>Vespoidea</taxon>
        <taxon>Vespidae</taxon>
        <taxon>Vespinae</taxon>
        <taxon>Vespula</taxon>
    </lineage>
</organism>
<dbReference type="InterPro" id="IPR000571">
    <property type="entry name" value="Znf_CCCH"/>
</dbReference>
<evidence type="ECO:0000256" key="6">
    <source>
        <dbReference type="SAM" id="Phobius"/>
    </source>
</evidence>
<evidence type="ECO:0000313" key="10">
    <source>
        <dbReference type="Proteomes" id="UP001607302"/>
    </source>
</evidence>
<dbReference type="SUPFAM" id="SSF57302">
    <property type="entry name" value="Snake toxin-like"/>
    <property type="match status" value="1"/>
</dbReference>
<evidence type="ECO:0000256" key="5">
    <source>
        <dbReference type="PROSITE-ProRule" id="PRU00723"/>
    </source>
</evidence>
<dbReference type="EMBL" id="JAUDFV010000146">
    <property type="protein sequence ID" value="KAL2720695.1"/>
    <property type="molecule type" value="Genomic_DNA"/>
</dbReference>
<dbReference type="Gene3D" id="1.20.1740.10">
    <property type="entry name" value="Amino acid/polyamine transporter I"/>
    <property type="match status" value="2"/>
</dbReference>
<protein>
    <submittedName>
        <fullName evidence="9">Cationic amino acid transporter 3 isoform X1</fullName>
    </submittedName>
</protein>
<dbReference type="GO" id="GO:0008270">
    <property type="term" value="F:zinc ion binding"/>
    <property type="evidence" value="ECO:0007669"/>
    <property type="project" value="UniProtKB-KW"/>
</dbReference>
<feature type="transmembrane region" description="Helical" evidence="6">
    <location>
        <begin position="610"/>
        <end position="632"/>
    </location>
</feature>